<organism evidence="1 2">
    <name type="scientific">Glossina pallidipes</name>
    <name type="common">Tsetse fly</name>
    <dbReference type="NCBI Taxonomy" id="7398"/>
    <lineage>
        <taxon>Eukaryota</taxon>
        <taxon>Metazoa</taxon>
        <taxon>Ecdysozoa</taxon>
        <taxon>Arthropoda</taxon>
        <taxon>Hexapoda</taxon>
        <taxon>Insecta</taxon>
        <taxon>Pterygota</taxon>
        <taxon>Neoptera</taxon>
        <taxon>Endopterygota</taxon>
        <taxon>Diptera</taxon>
        <taxon>Brachycera</taxon>
        <taxon>Muscomorpha</taxon>
        <taxon>Hippoboscoidea</taxon>
        <taxon>Glossinidae</taxon>
        <taxon>Glossina</taxon>
    </lineage>
</organism>
<reference evidence="2" key="1">
    <citation type="submission" date="2014-03" db="EMBL/GenBank/DDBJ databases">
        <authorList>
            <person name="Aksoy S."/>
            <person name="Warren W."/>
            <person name="Wilson R.K."/>
        </authorList>
    </citation>
    <scope>NUCLEOTIDE SEQUENCE [LARGE SCALE GENOMIC DNA]</scope>
    <source>
        <strain evidence="2">IAEA</strain>
    </source>
</reference>
<dbReference type="VEuPathDB" id="VectorBase:GPAI044738"/>
<name>A0A1B0AG61_GLOPL</name>
<proteinExistence type="predicted"/>
<dbReference type="EnsemblMetazoa" id="GPAI044738-RA">
    <property type="protein sequence ID" value="GPAI044738-PA"/>
    <property type="gene ID" value="GPAI044738"/>
</dbReference>
<evidence type="ECO:0000313" key="1">
    <source>
        <dbReference type="EnsemblMetazoa" id="GPAI044738-PA"/>
    </source>
</evidence>
<accession>A0A1B0AG61</accession>
<sequence length="126" mass="14528">MLRLIFTTLHKPFIAIRELNNNKTIGFEVSSDCNKLDDNRTKHRFIGVRGYVHHDVRYGSSAKNCNKRPKVLRDWQWVGGVAEIGAALYSKLDSWLGNIINKSRKHQKQIAEELRPALWFNTHGNG</sequence>
<evidence type="ECO:0000313" key="2">
    <source>
        <dbReference type="Proteomes" id="UP000092445"/>
    </source>
</evidence>
<dbReference type="Proteomes" id="UP000092445">
    <property type="component" value="Unassembled WGS sequence"/>
</dbReference>
<keyword evidence="2" id="KW-1185">Reference proteome</keyword>
<reference evidence="1" key="2">
    <citation type="submission" date="2020-05" db="UniProtKB">
        <authorList>
            <consortium name="EnsemblMetazoa"/>
        </authorList>
    </citation>
    <scope>IDENTIFICATION</scope>
    <source>
        <strain evidence="1">IAEA</strain>
    </source>
</reference>
<protein>
    <submittedName>
        <fullName evidence="1">Uncharacterized protein</fullName>
    </submittedName>
</protein>
<dbReference type="AlphaFoldDB" id="A0A1B0AG61"/>